<keyword evidence="7 10" id="KW-1133">Transmembrane helix</keyword>
<keyword evidence="4" id="KW-1003">Cell membrane</keyword>
<keyword evidence="8 10" id="KW-0472">Membrane</keyword>
<dbReference type="InterPro" id="IPR050814">
    <property type="entry name" value="Myo-inositol_Transporter"/>
</dbReference>
<comment type="similarity">
    <text evidence="2 9">Belongs to the major facilitator superfamily. Sugar transporter (TC 2.A.1.1) family.</text>
</comment>
<evidence type="ECO:0000256" key="5">
    <source>
        <dbReference type="ARBA" id="ARBA00022597"/>
    </source>
</evidence>
<feature type="transmembrane region" description="Helical" evidence="10">
    <location>
        <begin position="25"/>
        <end position="51"/>
    </location>
</feature>
<dbReference type="GO" id="GO:0005886">
    <property type="term" value="C:plasma membrane"/>
    <property type="evidence" value="ECO:0007669"/>
    <property type="project" value="UniProtKB-SubCell"/>
</dbReference>
<keyword evidence="3 9" id="KW-0813">Transport</keyword>
<evidence type="ECO:0000256" key="3">
    <source>
        <dbReference type="ARBA" id="ARBA00022448"/>
    </source>
</evidence>
<sequence length="466" mass="49202">MSEQTPENQDASQATADGRDTLNRFVVVTAAVSALGGFLFGFDTGVISGALLFIREELSLSDFAQQVVVGSLLLAAVAGALLGGPTSDGAGRKRTLIVAGVLFVAGSLVCAVAPGLLVLVIGRMILGLAVGIASMVVPIYIAEMAPPRFRGSLVSLQQFMITVGILGAYLVNYAFSGAGAWRWMLGFGALPGVILLLGMLPLTESPRWLLARGRRDQALSVLRRVRGEGADVEAEAQEIEQARKAEASTNYRDLLQPSVRPALVVGVGIAFFNQMVGVNAILYYAPSLFSDAGFGNSSAILATTGVGVVFTLFTLAALLLIDRLGRRPLLLVGASVVFLSLVVLGAAYLLPEGSSLSNYLLVGGLMVYIAAFGASFGIAIWLLNGEVYPTEVRGKGSAAGAVTHWTLDFIIASTVLTLINLITPTGLFWFYGLFAALALVFIWRRVPETKDRTLEQVSEALAERAK</sequence>
<dbReference type="PROSITE" id="PS00217">
    <property type="entry name" value="SUGAR_TRANSPORT_2"/>
    <property type="match status" value="1"/>
</dbReference>
<evidence type="ECO:0000256" key="1">
    <source>
        <dbReference type="ARBA" id="ARBA00004651"/>
    </source>
</evidence>
<accession>A0A6J4RC25</accession>
<dbReference type="Gene3D" id="1.20.1250.20">
    <property type="entry name" value="MFS general substrate transporter like domains"/>
    <property type="match status" value="1"/>
</dbReference>
<gene>
    <name evidence="12" type="ORF">AVDCRST_MAG02-2786</name>
</gene>
<feature type="transmembrane region" description="Helical" evidence="10">
    <location>
        <begin position="356"/>
        <end position="383"/>
    </location>
</feature>
<dbReference type="InterPro" id="IPR003663">
    <property type="entry name" value="Sugar/inositol_transpt"/>
</dbReference>
<evidence type="ECO:0000256" key="7">
    <source>
        <dbReference type="ARBA" id="ARBA00022989"/>
    </source>
</evidence>
<dbReference type="EMBL" id="CADCVH010000087">
    <property type="protein sequence ID" value="CAA9463478.1"/>
    <property type="molecule type" value="Genomic_DNA"/>
</dbReference>
<dbReference type="PANTHER" id="PTHR48020:SF12">
    <property type="entry name" value="PROTON MYO-INOSITOL COTRANSPORTER"/>
    <property type="match status" value="1"/>
</dbReference>
<evidence type="ECO:0000256" key="4">
    <source>
        <dbReference type="ARBA" id="ARBA00022475"/>
    </source>
</evidence>
<evidence type="ECO:0000256" key="9">
    <source>
        <dbReference type="RuleBase" id="RU003346"/>
    </source>
</evidence>
<evidence type="ECO:0000256" key="8">
    <source>
        <dbReference type="ARBA" id="ARBA00023136"/>
    </source>
</evidence>
<dbReference type="SUPFAM" id="SSF103473">
    <property type="entry name" value="MFS general substrate transporter"/>
    <property type="match status" value="1"/>
</dbReference>
<organism evidence="12">
    <name type="scientific">uncultured Rubrobacteraceae bacterium</name>
    <dbReference type="NCBI Taxonomy" id="349277"/>
    <lineage>
        <taxon>Bacteria</taxon>
        <taxon>Bacillati</taxon>
        <taxon>Actinomycetota</taxon>
        <taxon>Rubrobacteria</taxon>
        <taxon>Rubrobacterales</taxon>
        <taxon>Rubrobacteraceae</taxon>
        <taxon>environmental samples</taxon>
    </lineage>
</organism>
<keyword evidence="6 10" id="KW-0812">Transmembrane</keyword>
<dbReference type="InterPro" id="IPR020846">
    <property type="entry name" value="MFS_dom"/>
</dbReference>
<dbReference type="GO" id="GO:0022857">
    <property type="term" value="F:transmembrane transporter activity"/>
    <property type="evidence" value="ECO:0007669"/>
    <property type="project" value="InterPro"/>
</dbReference>
<feature type="transmembrane region" description="Helical" evidence="10">
    <location>
        <begin position="124"/>
        <end position="142"/>
    </location>
</feature>
<comment type="subcellular location">
    <subcellularLocation>
        <location evidence="1">Cell membrane</location>
        <topology evidence="1">Multi-pass membrane protein</topology>
    </subcellularLocation>
</comment>
<dbReference type="AlphaFoldDB" id="A0A6J4RC25"/>
<name>A0A6J4RC25_9ACTN</name>
<dbReference type="PROSITE" id="PS50850">
    <property type="entry name" value="MFS"/>
    <property type="match status" value="1"/>
</dbReference>
<proteinExistence type="inferred from homology"/>
<feature type="transmembrane region" description="Helical" evidence="10">
    <location>
        <begin position="181"/>
        <end position="202"/>
    </location>
</feature>
<feature type="transmembrane region" description="Helical" evidence="10">
    <location>
        <begin position="428"/>
        <end position="446"/>
    </location>
</feature>
<evidence type="ECO:0000256" key="10">
    <source>
        <dbReference type="SAM" id="Phobius"/>
    </source>
</evidence>
<dbReference type="NCBIfam" id="TIGR00879">
    <property type="entry name" value="SP"/>
    <property type="match status" value="1"/>
</dbReference>
<feature type="transmembrane region" description="Helical" evidence="10">
    <location>
        <begin position="154"/>
        <end position="175"/>
    </location>
</feature>
<feature type="domain" description="Major facilitator superfamily (MFS) profile" evidence="11">
    <location>
        <begin position="29"/>
        <end position="450"/>
    </location>
</feature>
<evidence type="ECO:0000256" key="2">
    <source>
        <dbReference type="ARBA" id="ARBA00010992"/>
    </source>
</evidence>
<dbReference type="FunFam" id="1.20.1250.20:FF:000218">
    <property type="entry name" value="facilitated trehalose transporter Tret1"/>
    <property type="match status" value="1"/>
</dbReference>
<feature type="transmembrane region" description="Helical" evidence="10">
    <location>
        <begin position="297"/>
        <end position="321"/>
    </location>
</feature>
<reference evidence="12" key="1">
    <citation type="submission" date="2020-02" db="EMBL/GenBank/DDBJ databases">
        <authorList>
            <person name="Meier V. D."/>
        </authorList>
    </citation>
    <scope>NUCLEOTIDE SEQUENCE</scope>
    <source>
        <strain evidence="12">AVDCRST_MAG02</strain>
    </source>
</reference>
<dbReference type="InterPro" id="IPR036259">
    <property type="entry name" value="MFS_trans_sf"/>
</dbReference>
<dbReference type="PANTHER" id="PTHR48020">
    <property type="entry name" value="PROTON MYO-INOSITOL COTRANSPORTER"/>
    <property type="match status" value="1"/>
</dbReference>
<evidence type="ECO:0000313" key="12">
    <source>
        <dbReference type="EMBL" id="CAA9463478.1"/>
    </source>
</evidence>
<feature type="transmembrane region" description="Helical" evidence="10">
    <location>
        <begin position="63"/>
        <end position="84"/>
    </location>
</feature>
<feature type="transmembrane region" description="Helical" evidence="10">
    <location>
        <begin position="96"/>
        <end position="118"/>
    </location>
</feature>
<evidence type="ECO:0000259" key="11">
    <source>
        <dbReference type="PROSITE" id="PS50850"/>
    </source>
</evidence>
<dbReference type="PRINTS" id="PR00171">
    <property type="entry name" value="SUGRTRNSPORT"/>
</dbReference>
<dbReference type="InterPro" id="IPR005829">
    <property type="entry name" value="Sugar_transporter_CS"/>
</dbReference>
<dbReference type="InterPro" id="IPR005828">
    <property type="entry name" value="MFS_sugar_transport-like"/>
</dbReference>
<evidence type="ECO:0000256" key="6">
    <source>
        <dbReference type="ARBA" id="ARBA00022692"/>
    </source>
</evidence>
<feature type="transmembrane region" description="Helical" evidence="10">
    <location>
        <begin position="404"/>
        <end position="422"/>
    </location>
</feature>
<keyword evidence="5" id="KW-0762">Sugar transport</keyword>
<feature type="transmembrane region" description="Helical" evidence="10">
    <location>
        <begin position="328"/>
        <end position="350"/>
    </location>
</feature>
<feature type="transmembrane region" description="Helical" evidence="10">
    <location>
        <begin position="262"/>
        <end position="285"/>
    </location>
</feature>
<dbReference type="PROSITE" id="PS00216">
    <property type="entry name" value="SUGAR_TRANSPORT_1"/>
    <property type="match status" value="2"/>
</dbReference>
<dbReference type="Pfam" id="PF00083">
    <property type="entry name" value="Sugar_tr"/>
    <property type="match status" value="1"/>
</dbReference>
<protein>
    <submittedName>
        <fullName evidence="12">Major myo-inositol transporter IolT</fullName>
    </submittedName>
</protein>